<dbReference type="EMBL" id="CYKH01000420">
    <property type="protein sequence ID" value="CUF83523.1"/>
    <property type="molecule type" value="Genomic_DNA"/>
</dbReference>
<dbReference type="Proteomes" id="UP000051952">
    <property type="component" value="Unassembled WGS sequence"/>
</dbReference>
<evidence type="ECO:0000313" key="2">
    <source>
        <dbReference type="EMBL" id="CUF83523.1"/>
    </source>
</evidence>
<dbReference type="InterPro" id="IPR001163">
    <property type="entry name" value="Sm_dom_euk/arc"/>
</dbReference>
<dbReference type="InterPro" id="IPR010920">
    <property type="entry name" value="LSM_dom_sf"/>
</dbReference>
<evidence type="ECO:0000259" key="1">
    <source>
        <dbReference type="PROSITE" id="PS52002"/>
    </source>
</evidence>
<dbReference type="VEuPathDB" id="TriTrypDB:BSAL_66140"/>
<dbReference type="OrthoDB" id="2020720at2759"/>
<dbReference type="SMART" id="SM00651">
    <property type="entry name" value="Sm"/>
    <property type="match status" value="1"/>
</dbReference>
<proteinExistence type="predicted"/>
<dbReference type="PROSITE" id="PS52002">
    <property type="entry name" value="SM"/>
    <property type="match status" value="1"/>
</dbReference>
<dbReference type="Gene3D" id="2.30.30.100">
    <property type="match status" value="1"/>
</dbReference>
<dbReference type="Pfam" id="PF01423">
    <property type="entry name" value="LSM"/>
    <property type="match status" value="1"/>
</dbReference>
<feature type="domain" description="Sm" evidence="1">
    <location>
        <begin position="7"/>
        <end position="85"/>
    </location>
</feature>
<name>A0A0S4IPA9_BODSA</name>
<accession>A0A0S4IPA9</accession>
<dbReference type="AlphaFoldDB" id="A0A0S4IPA9"/>
<gene>
    <name evidence="2" type="ORF">BSAL_66140</name>
</gene>
<dbReference type="InterPro" id="IPR047575">
    <property type="entry name" value="Sm"/>
</dbReference>
<dbReference type="InterPro" id="IPR050914">
    <property type="entry name" value="snRNP_SmB/NAA38-like"/>
</dbReference>
<sequence>MTSSSPAPSMSMLSLLQCRIRVTLDDESVIVGRLLSYDGQQNLIMSDAERERATKKDPTKILRETIGLIFLRGKSVVTISHTPSIATKAAVIDSRTDGRAAEARRLATKRVNMTAPLDIGQRH</sequence>
<dbReference type="GO" id="GO:0003723">
    <property type="term" value="F:RNA binding"/>
    <property type="evidence" value="ECO:0007669"/>
    <property type="project" value="InterPro"/>
</dbReference>
<evidence type="ECO:0000313" key="3">
    <source>
        <dbReference type="Proteomes" id="UP000051952"/>
    </source>
</evidence>
<keyword evidence="3" id="KW-1185">Reference proteome</keyword>
<reference evidence="3" key="1">
    <citation type="submission" date="2015-09" db="EMBL/GenBank/DDBJ databases">
        <authorList>
            <consortium name="Pathogen Informatics"/>
        </authorList>
    </citation>
    <scope>NUCLEOTIDE SEQUENCE [LARGE SCALE GENOMIC DNA]</scope>
    <source>
        <strain evidence="3">Lake Konstanz</strain>
    </source>
</reference>
<protein>
    <submittedName>
        <fullName evidence="2">U6 snRNA-associated Sm-like protein LSm5p, putative</fullName>
    </submittedName>
</protein>
<organism evidence="2 3">
    <name type="scientific">Bodo saltans</name>
    <name type="common">Flagellated protozoan</name>
    <dbReference type="NCBI Taxonomy" id="75058"/>
    <lineage>
        <taxon>Eukaryota</taxon>
        <taxon>Discoba</taxon>
        <taxon>Euglenozoa</taxon>
        <taxon>Kinetoplastea</taxon>
        <taxon>Metakinetoplastina</taxon>
        <taxon>Eubodonida</taxon>
        <taxon>Bodonidae</taxon>
        <taxon>Bodo</taxon>
    </lineage>
</organism>
<dbReference type="OMA" id="HETTREC"/>
<dbReference type="SUPFAM" id="SSF50182">
    <property type="entry name" value="Sm-like ribonucleoproteins"/>
    <property type="match status" value="1"/>
</dbReference>
<dbReference type="PANTHER" id="PTHR10701">
    <property type="entry name" value="SMALL NUCLEAR RIBONUCLEOPROTEIN-ASSOCIATED PROTEIN B AND N"/>
    <property type="match status" value="1"/>
</dbReference>